<dbReference type="InterPro" id="IPR042099">
    <property type="entry name" value="ANL_N_sf"/>
</dbReference>
<dbReference type="EMBL" id="WNXQ01000002">
    <property type="protein sequence ID" value="MWB77433.1"/>
    <property type="molecule type" value="Genomic_DNA"/>
</dbReference>
<dbReference type="PANTHER" id="PTHR43352">
    <property type="entry name" value="ACETYL-COA SYNTHETASE"/>
    <property type="match status" value="1"/>
</dbReference>
<dbReference type="PANTHER" id="PTHR43352:SF1">
    <property type="entry name" value="ANTHRANILATE--COA LIGASE"/>
    <property type="match status" value="1"/>
</dbReference>
<keyword evidence="1" id="KW-0436">Ligase</keyword>
<evidence type="ECO:0000259" key="3">
    <source>
        <dbReference type="Pfam" id="PF13193"/>
    </source>
</evidence>
<dbReference type="InterPro" id="IPR000873">
    <property type="entry name" value="AMP-dep_synth/lig_dom"/>
</dbReference>
<dbReference type="InterPro" id="IPR045851">
    <property type="entry name" value="AMP-bd_C_sf"/>
</dbReference>
<dbReference type="Gene3D" id="3.30.300.30">
    <property type="match status" value="1"/>
</dbReference>
<name>A0A844W9B1_9RHOB</name>
<dbReference type="Pfam" id="PF13193">
    <property type="entry name" value="AMP-binding_C"/>
    <property type="match status" value="1"/>
</dbReference>
<evidence type="ECO:0000313" key="4">
    <source>
        <dbReference type="EMBL" id="MWB77433.1"/>
    </source>
</evidence>
<sequence length="513" mass="54374">MLSVFDQGPPPACPAPFNLAAHVLARAEDAPDKVALAVVGLSGAERWSYGRLKAAVMGTAGGLHMAGFVPGDILLMRLGNTVDFPIAYLGAIAAGMVPVPTSSQLTEREVAKMAADLKPAGVLRGEGIACPDLPGVATVSQASLAEYRSLPGVPFDMGDPERMAYIVYTSGTSGNARAVAHAHRAIWARRMMHEGWYGLTAEDRLMHAGAFNWTYTLGTGLMDPWSVGATALIPAQGVGPEALPLLMKRHEATIFAAAPGVYRKILSQNAKLDLPRLRHGLTAGEKVSDAIRAEWKNAAGTELYEAFGMSECSTFISGCPARQSAPGALGAPQVGRRVALLGEDGPVPLGETGVIAISRRDPGLMLGYLNAEAETQARMQGDWFLTGDLGTMTEDGQITYQGRADDMMNAGGYRVSPIEVEGALSGIPGVTEIGVTDVEVKADARLIIGFYTGPQPLDPAILSGIAAERLARYKQPRDFVHVAELPRNPNGKLQRKALAPLWHARQKDTHGQT</sequence>
<keyword evidence="5" id="KW-1185">Reference proteome</keyword>
<dbReference type="GO" id="GO:0044550">
    <property type="term" value="P:secondary metabolite biosynthetic process"/>
    <property type="evidence" value="ECO:0007669"/>
    <property type="project" value="TreeGrafter"/>
</dbReference>
<comment type="caution">
    <text evidence="4">The sequence shown here is derived from an EMBL/GenBank/DDBJ whole genome shotgun (WGS) entry which is preliminary data.</text>
</comment>
<reference evidence="4 5" key="1">
    <citation type="submission" date="2019-11" db="EMBL/GenBank/DDBJ databases">
        <title>Pseudooceanicola pacifica sp. nov., isolated from deep-sea sediment of the Pacific Ocean.</title>
        <authorList>
            <person name="Lyu L."/>
        </authorList>
    </citation>
    <scope>NUCLEOTIDE SEQUENCE [LARGE SCALE GENOMIC DNA]</scope>
    <source>
        <strain evidence="4 5">216_PA32_1</strain>
    </source>
</reference>
<dbReference type="GO" id="GO:0016878">
    <property type="term" value="F:acid-thiol ligase activity"/>
    <property type="evidence" value="ECO:0007669"/>
    <property type="project" value="TreeGrafter"/>
</dbReference>
<evidence type="ECO:0000313" key="5">
    <source>
        <dbReference type="Proteomes" id="UP000443843"/>
    </source>
</evidence>
<feature type="domain" description="AMP-binding enzyme C-terminal" evidence="3">
    <location>
        <begin position="419"/>
        <end position="492"/>
    </location>
</feature>
<organism evidence="4 5">
    <name type="scientific">Pseudooceanicola pacificus</name>
    <dbReference type="NCBI Taxonomy" id="2676438"/>
    <lineage>
        <taxon>Bacteria</taxon>
        <taxon>Pseudomonadati</taxon>
        <taxon>Pseudomonadota</taxon>
        <taxon>Alphaproteobacteria</taxon>
        <taxon>Rhodobacterales</taxon>
        <taxon>Paracoccaceae</taxon>
        <taxon>Pseudooceanicola</taxon>
    </lineage>
</organism>
<dbReference type="Proteomes" id="UP000443843">
    <property type="component" value="Unassembled WGS sequence"/>
</dbReference>
<feature type="domain" description="AMP-dependent synthetase/ligase" evidence="2">
    <location>
        <begin position="26"/>
        <end position="369"/>
    </location>
</feature>
<dbReference type="Gene3D" id="3.40.50.12780">
    <property type="entry name" value="N-terminal domain of ligase-like"/>
    <property type="match status" value="1"/>
</dbReference>
<evidence type="ECO:0000259" key="2">
    <source>
        <dbReference type="Pfam" id="PF00501"/>
    </source>
</evidence>
<dbReference type="PROSITE" id="PS00455">
    <property type="entry name" value="AMP_BINDING"/>
    <property type="match status" value="1"/>
</dbReference>
<gene>
    <name evidence="4" type="ORF">GLS40_05295</name>
</gene>
<dbReference type="InterPro" id="IPR025110">
    <property type="entry name" value="AMP-bd_C"/>
</dbReference>
<dbReference type="RefSeq" id="WP_160381688.1">
    <property type="nucleotide sequence ID" value="NZ_WNXQ01000002.1"/>
</dbReference>
<dbReference type="SUPFAM" id="SSF56801">
    <property type="entry name" value="Acetyl-CoA synthetase-like"/>
    <property type="match status" value="1"/>
</dbReference>
<dbReference type="InterPro" id="IPR020845">
    <property type="entry name" value="AMP-binding_CS"/>
</dbReference>
<accession>A0A844W9B1</accession>
<proteinExistence type="predicted"/>
<protein>
    <submittedName>
        <fullName evidence="4">AMP-binding protein</fullName>
    </submittedName>
</protein>
<dbReference type="AlphaFoldDB" id="A0A844W9B1"/>
<dbReference type="Pfam" id="PF00501">
    <property type="entry name" value="AMP-binding"/>
    <property type="match status" value="1"/>
</dbReference>
<evidence type="ECO:0000256" key="1">
    <source>
        <dbReference type="ARBA" id="ARBA00022598"/>
    </source>
</evidence>